<evidence type="ECO:0000313" key="3">
    <source>
        <dbReference type="Proteomes" id="UP001201812"/>
    </source>
</evidence>
<evidence type="ECO:0000256" key="1">
    <source>
        <dbReference type="SAM" id="MobiDB-lite"/>
    </source>
</evidence>
<gene>
    <name evidence="2" type="ORF">DdX_03446</name>
</gene>
<dbReference type="EMBL" id="JAKKPZ010000003">
    <property type="protein sequence ID" value="KAI1723292.1"/>
    <property type="molecule type" value="Genomic_DNA"/>
</dbReference>
<sequence length="328" mass="37640">MSKSNQLHRSANRGSYIESKPCEPFIAIVAECQTCGYQPSKKKKDIKPCDASDVKEPPKLSKRKRYKDCIDVYEFDEQFARIERDIEKLMLEDDETQIHNLSITSSVSLETQQSTLRCYNRDEMVFIRHQLDKKEIKGVICPKTKKCFMLNELVDVSSINWFNKSRVLKFEKYLKRKPEEEKIRKIQPKMSSSDVGLYRSPFRSENNDEHKIVLHSSSSRLSIGKAKNESSLTDYASIVASSSRGSLNCVVCVPPTSRSRLGSAKNLFRNIRFRSKSDSSPELAPRLQLKLNQSAGVSRFATKVTSPLKKLSIEPCVQQESSRWNKKR</sequence>
<proteinExistence type="predicted"/>
<keyword evidence="3" id="KW-1185">Reference proteome</keyword>
<protein>
    <submittedName>
        <fullName evidence="2">Uncharacterized protein</fullName>
    </submittedName>
</protein>
<dbReference type="Proteomes" id="UP001201812">
    <property type="component" value="Unassembled WGS sequence"/>
</dbReference>
<name>A0AAD4R805_9BILA</name>
<organism evidence="2 3">
    <name type="scientific">Ditylenchus destructor</name>
    <dbReference type="NCBI Taxonomy" id="166010"/>
    <lineage>
        <taxon>Eukaryota</taxon>
        <taxon>Metazoa</taxon>
        <taxon>Ecdysozoa</taxon>
        <taxon>Nematoda</taxon>
        <taxon>Chromadorea</taxon>
        <taxon>Rhabditida</taxon>
        <taxon>Tylenchina</taxon>
        <taxon>Tylenchomorpha</taxon>
        <taxon>Sphaerularioidea</taxon>
        <taxon>Anguinidae</taxon>
        <taxon>Anguininae</taxon>
        <taxon>Ditylenchus</taxon>
    </lineage>
</organism>
<feature type="region of interest" description="Disordered" evidence="1">
    <location>
        <begin position="38"/>
        <end position="57"/>
    </location>
</feature>
<reference evidence="2" key="1">
    <citation type="submission" date="2022-01" db="EMBL/GenBank/DDBJ databases">
        <title>Genome Sequence Resource for Two Populations of Ditylenchus destructor, the Migratory Endoparasitic Phytonematode.</title>
        <authorList>
            <person name="Zhang H."/>
            <person name="Lin R."/>
            <person name="Xie B."/>
        </authorList>
    </citation>
    <scope>NUCLEOTIDE SEQUENCE</scope>
    <source>
        <strain evidence="2">BazhouSP</strain>
    </source>
</reference>
<accession>A0AAD4R805</accession>
<evidence type="ECO:0000313" key="2">
    <source>
        <dbReference type="EMBL" id="KAI1723292.1"/>
    </source>
</evidence>
<feature type="compositionally biased region" description="Basic and acidic residues" evidence="1">
    <location>
        <begin position="46"/>
        <end position="57"/>
    </location>
</feature>
<dbReference type="AlphaFoldDB" id="A0AAD4R805"/>
<comment type="caution">
    <text evidence="2">The sequence shown here is derived from an EMBL/GenBank/DDBJ whole genome shotgun (WGS) entry which is preliminary data.</text>
</comment>